<dbReference type="Proteomes" id="UP000231474">
    <property type="component" value="Unassembled WGS sequence"/>
</dbReference>
<dbReference type="InterPro" id="IPR025868">
    <property type="entry name" value="Zn_ribbon_dom_put"/>
</dbReference>
<evidence type="ECO:0000256" key="1">
    <source>
        <dbReference type="SAM" id="MobiDB-lite"/>
    </source>
</evidence>
<proteinExistence type="predicted"/>
<feature type="region of interest" description="Disordered" evidence="1">
    <location>
        <begin position="49"/>
        <end position="124"/>
    </location>
</feature>
<name>A0A2M8L2S0_9BACT</name>
<feature type="compositionally biased region" description="Low complexity" evidence="1">
    <location>
        <begin position="90"/>
        <end position="101"/>
    </location>
</feature>
<protein>
    <recommendedName>
        <fullName evidence="2">Putative zinc ribbon domain-containing protein</fullName>
    </recommendedName>
</protein>
<dbReference type="EMBL" id="PFEK01000069">
    <property type="protein sequence ID" value="PJE67223.1"/>
    <property type="molecule type" value="Genomic_DNA"/>
</dbReference>
<reference evidence="4" key="1">
    <citation type="submission" date="2017-09" db="EMBL/GenBank/DDBJ databases">
        <title>Depth-based differentiation of microbial function through sediment-hosted aquifers and enrichment of novel symbionts in the deep terrestrial subsurface.</title>
        <authorList>
            <person name="Probst A.J."/>
            <person name="Ladd B."/>
            <person name="Jarett J.K."/>
            <person name="Geller-Mcgrath D.E."/>
            <person name="Sieber C.M.K."/>
            <person name="Emerson J.B."/>
            <person name="Anantharaman K."/>
            <person name="Thomas B.C."/>
            <person name="Malmstrom R."/>
            <person name="Stieglmeier M."/>
            <person name="Klingl A."/>
            <person name="Woyke T."/>
            <person name="Ryan C.M."/>
            <person name="Banfield J.F."/>
        </authorList>
    </citation>
    <scope>NUCLEOTIDE SEQUENCE [LARGE SCALE GENOMIC DNA]</scope>
</reference>
<gene>
    <name evidence="3" type="ORF">COU95_03575</name>
</gene>
<feature type="compositionally biased region" description="Basic and acidic residues" evidence="1">
    <location>
        <begin position="57"/>
        <end position="68"/>
    </location>
</feature>
<evidence type="ECO:0000313" key="3">
    <source>
        <dbReference type="EMBL" id="PJE67223.1"/>
    </source>
</evidence>
<feature type="compositionally biased region" description="Low complexity" evidence="1">
    <location>
        <begin position="109"/>
        <end position="118"/>
    </location>
</feature>
<dbReference type="AlphaFoldDB" id="A0A2M8L2S0"/>
<feature type="domain" description="Putative zinc ribbon" evidence="2">
    <location>
        <begin position="3"/>
        <end position="77"/>
    </location>
</feature>
<organism evidence="3 4">
    <name type="scientific">Candidatus Shapirobacteria bacterium CG10_big_fil_rev_8_21_14_0_10_40_9</name>
    <dbReference type="NCBI Taxonomy" id="1974888"/>
    <lineage>
        <taxon>Bacteria</taxon>
        <taxon>Candidatus Shapironibacteriota</taxon>
    </lineage>
</organism>
<feature type="compositionally biased region" description="Polar residues" evidence="1">
    <location>
        <begin position="72"/>
        <end position="81"/>
    </location>
</feature>
<evidence type="ECO:0000313" key="4">
    <source>
        <dbReference type="Proteomes" id="UP000231474"/>
    </source>
</evidence>
<dbReference type="Pfam" id="PF12674">
    <property type="entry name" value="Zn_ribbon_2"/>
    <property type="match status" value="1"/>
</dbReference>
<comment type="caution">
    <text evidence="3">The sequence shown here is derived from an EMBL/GenBank/DDBJ whole genome shotgun (WGS) entry which is preliminary data.</text>
</comment>
<accession>A0A2M8L2S0</accession>
<evidence type="ECO:0000259" key="2">
    <source>
        <dbReference type="Pfam" id="PF12674"/>
    </source>
</evidence>
<sequence>MNCQSCGIPMAQDLDHGGGRLENPYCKYCTDPAGNLKTKEEVREGMINFQMQQSPGKTREEVEKEVDAHMSQMPTWQTLSSEPAAPTPPTTGAEPTGTAPTETPPAETPTPGGTTAPPAEEEQI</sequence>